<gene>
    <name evidence="3" type="ORF">BDV96DRAFT_567477</name>
</gene>
<evidence type="ECO:0000259" key="2">
    <source>
        <dbReference type="Pfam" id="PF00149"/>
    </source>
</evidence>
<feature type="domain" description="Calcineurin-like phosphoesterase" evidence="2">
    <location>
        <begin position="10"/>
        <end position="249"/>
    </location>
</feature>
<organism evidence="3 4">
    <name type="scientific">Lophiotrema nucula</name>
    <dbReference type="NCBI Taxonomy" id="690887"/>
    <lineage>
        <taxon>Eukaryota</taxon>
        <taxon>Fungi</taxon>
        <taxon>Dikarya</taxon>
        <taxon>Ascomycota</taxon>
        <taxon>Pezizomycotina</taxon>
        <taxon>Dothideomycetes</taxon>
        <taxon>Pleosporomycetidae</taxon>
        <taxon>Pleosporales</taxon>
        <taxon>Lophiotremataceae</taxon>
        <taxon>Lophiotrema</taxon>
    </lineage>
</organism>
<protein>
    <submittedName>
        <fullName evidence="3">Metallo-dependent phosphatase-like protein</fullName>
    </submittedName>
</protein>
<evidence type="ECO:0000256" key="1">
    <source>
        <dbReference type="SAM" id="MobiDB-lite"/>
    </source>
</evidence>
<dbReference type="SUPFAM" id="SSF56300">
    <property type="entry name" value="Metallo-dependent phosphatases"/>
    <property type="match status" value="1"/>
</dbReference>
<evidence type="ECO:0000313" key="4">
    <source>
        <dbReference type="Proteomes" id="UP000799770"/>
    </source>
</evidence>
<dbReference type="InterPro" id="IPR029052">
    <property type="entry name" value="Metallo-depent_PP-like"/>
</dbReference>
<accession>A0A6A5ZK49</accession>
<dbReference type="PANTHER" id="PTHR37844:SF2">
    <property type="entry name" value="SER_THR PROTEIN PHOSPHATASE SUPERFAMILY (AFU_ORTHOLOGUE AFUA_1G14840)"/>
    <property type="match status" value="1"/>
</dbReference>
<evidence type="ECO:0000313" key="3">
    <source>
        <dbReference type="EMBL" id="KAF2119384.1"/>
    </source>
</evidence>
<dbReference type="EMBL" id="ML977315">
    <property type="protein sequence ID" value="KAF2119384.1"/>
    <property type="molecule type" value="Genomic_DNA"/>
</dbReference>
<dbReference type="InterPro" id="IPR004843">
    <property type="entry name" value="Calcineurin-like_PHP"/>
</dbReference>
<reference evidence="3" key="1">
    <citation type="journal article" date="2020" name="Stud. Mycol.">
        <title>101 Dothideomycetes genomes: a test case for predicting lifestyles and emergence of pathogens.</title>
        <authorList>
            <person name="Haridas S."/>
            <person name="Albert R."/>
            <person name="Binder M."/>
            <person name="Bloem J."/>
            <person name="Labutti K."/>
            <person name="Salamov A."/>
            <person name="Andreopoulos B."/>
            <person name="Baker S."/>
            <person name="Barry K."/>
            <person name="Bills G."/>
            <person name="Bluhm B."/>
            <person name="Cannon C."/>
            <person name="Castanera R."/>
            <person name="Culley D."/>
            <person name="Daum C."/>
            <person name="Ezra D."/>
            <person name="Gonzalez J."/>
            <person name="Henrissat B."/>
            <person name="Kuo A."/>
            <person name="Liang C."/>
            <person name="Lipzen A."/>
            <person name="Lutzoni F."/>
            <person name="Magnuson J."/>
            <person name="Mondo S."/>
            <person name="Nolan M."/>
            <person name="Ohm R."/>
            <person name="Pangilinan J."/>
            <person name="Park H.-J."/>
            <person name="Ramirez L."/>
            <person name="Alfaro M."/>
            <person name="Sun H."/>
            <person name="Tritt A."/>
            <person name="Yoshinaga Y."/>
            <person name="Zwiers L.-H."/>
            <person name="Turgeon B."/>
            <person name="Goodwin S."/>
            <person name="Spatafora J."/>
            <person name="Crous P."/>
            <person name="Grigoriev I."/>
        </authorList>
    </citation>
    <scope>NUCLEOTIDE SEQUENCE</scope>
    <source>
        <strain evidence="3">CBS 627.86</strain>
    </source>
</reference>
<dbReference type="Pfam" id="PF00149">
    <property type="entry name" value="Metallophos"/>
    <property type="match status" value="1"/>
</dbReference>
<dbReference type="Proteomes" id="UP000799770">
    <property type="component" value="Unassembled WGS sequence"/>
</dbReference>
<name>A0A6A5ZK49_9PLEO</name>
<dbReference type="PANTHER" id="PTHR37844">
    <property type="entry name" value="SER/THR PROTEIN PHOSPHATASE SUPERFAMILY (AFU_ORTHOLOGUE AFUA_1G14840)"/>
    <property type="match status" value="1"/>
</dbReference>
<sequence length="352" mass="40077">MSLFPTQFQIISDIHLETPKSKPTYTHFSKAANFPTKASNLCLLGDIGLVNQEEQLFAFLTSLLDRTPNLKIYYVLGNHEPYETTLEYAVSALERFETESRRRYSDRFYFMNRRRIDMCNISILGCTLWSNISTQAQRCSTTLTDFHDTHGIKVNDPEVGMRARTVADHNKDHATDLAWLNDRVTNIEAEDSRREILILTHHSPTMDPRANNPVHAESNVREGFRTDLSEEICWRSKQVRLWAFGHTHYSCAFQDLEGDGASKLVVANQKGYTRHQELNGTFQLVGYSMRILVVTADKPWTFEWGHEVPASESAANQSTQREQEPAAASKPKVRVRGALGRLLKLGKGSRDA</sequence>
<feature type="region of interest" description="Disordered" evidence="1">
    <location>
        <begin position="311"/>
        <end position="333"/>
    </location>
</feature>
<keyword evidence="4" id="KW-1185">Reference proteome</keyword>
<dbReference type="OrthoDB" id="550558at2759"/>
<proteinExistence type="predicted"/>
<dbReference type="Gene3D" id="3.60.21.10">
    <property type="match status" value="1"/>
</dbReference>
<dbReference type="AlphaFoldDB" id="A0A6A5ZK49"/>
<dbReference type="GO" id="GO:0016787">
    <property type="term" value="F:hydrolase activity"/>
    <property type="evidence" value="ECO:0007669"/>
    <property type="project" value="InterPro"/>
</dbReference>